<name>A0ABN7RD36_9BACT</name>
<organism evidence="1 2">
    <name type="scientific">Dyadobacter linearis</name>
    <dbReference type="NCBI Taxonomy" id="2823330"/>
    <lineage>
        <taxon>Bacteria</taxon>
        <taxon>Pseudomonadati</taxon>
        <taxon>Bacteroidota</taxon>
        <taxon>Cytophagia</taxon>
        <taxon>Cytophagales</taxon>
        <taxon>Spirosomataceae</taxon>
        <taxon>Dyadobacter</taxon>
    </lineage>
</organism>
<sequence>MVVISYKLIREFTVRYPDSANALNTWFKTSEKANWSNFHQLKADFNSVDAVGNDRYVFNIKGNNYRLIALINFSIRTIYLLFIGTHDEYDKIDASTIKLRKK</sequence>
<comment type="caution">
    <text evidence="1">The sequence shown here is derived from an EMBL/GenBank/DDBJ whole genome shotgun (WGS) entry which is preliminary data.</text>
</comment>
<evidence type="ECO:0000313" key="1">
    <source>
        <dbReference type="EMBL" id="CAG5073199.1"/>
    </source>
</evidence>
<dbReference type="RefSeq" id="WP_215235969.1">
    <property type="nucleotide sequence ID" value="NZ_CAJRAU010000008.1"/>
</dbReference>
<evidence type="ECO:0000313" key="2">
    <source>
        <dbReference type="Proteomes" id="UP000679725"/>
    </source>
</evidence>
<accession>A0ABN7RD36</accession>
<dbReference type="Proteomes" id="UP000679725">
    <property type="component" value="Unassembled WGS sequence"/>
</dbReference>
<keyword evidence="1" id="KW-0378">Hydrolase</keyword>
<gene>
    <name evidence="1" type="primary">higB_4</name>
    <name evidence="1" type="ORF">DYBT9623_04702</name>
</gene>
<protein>
    <submittedName>
        <fullName evidence="1">mRNA interferase HigB</fullName>
        <ecNumber evidence="1">3.1.-.-</ecNumber>
    </submittedName>
</protein>
<dbReference type="EMBL" id="CAJRAU010000008">
    <property type="protein sequence ID" value="CAG5073199.1"/>
    <property type="molecule type" value="Genomic_DNA"/>
</dbReference>
<dbReference type="Pfam" id="PF09907">
    <property type="entry name" value="HigB_toxin"/>
    <property type="match status" value="1"/>
</dbReference>
<dbReference type="EC" id="3.1.-.-" evidence="1"/>
<proteinExistence type="predicted"/>
<dbReference type="InterPro" id="IPR018669">
    <property type="entry name" value="Toxin_HigB"/>
</dbReference>
<reference evidence="1 2" key="1">
    <citation type="submission" date="2021-04" db="EMBL/GenBank/DDBJ databases">
        <authorList>
            <person name="Rodrigo-Torres L."/>
            <person name="Arahal R. D."/>
            <person name="Lucena T."/>
        </authorList>
    </citation>
    <scope>NUCLEOTIDE SEQUENCE [LARGE SCALE GENOMIC DNA]</scope>
    <source>
        <strain evidence="1 2">CECT 9623</strain>
    </source>
</reference>
<keyword evidence="2" id="KW-1185">Reference proteome</keyword>
<dbReference type="GO" id="GO:0016787">
    <property type="term" value="F:hydrolase activity"/>
    <property type="evidence" value="ECO:0007669"/>
    <property type="project" value="UniProtKB-KW"/>
</dbReference>